<feature type="binding site" evidence="2">
    <location>
        <position position="130"/>
    </location>
    <ligand>
        <name>Mg(2+)</name>
        <dbReference type="ChEBI" id="CHEBI:18420"/>
        <note>catalytic</note>
    </ligand>
</feature>
<dbReference type="EMBL" id="ABCJ01000004">
    <property type="protein sequence ID" value="EDM23575.1"/>
    <property type="molecule type" value="Genomic_DNA"/>
</dbReference>
<accession>A0AAI9AH90</accession>
<reference evidence="5 6" key="1">
    <citation type="journal article" date="2011" name="Stand. Genomic Sci.">
        <title>Draft genome sequence of Caminibacter mediatlanticus strain TB-2, an epsilonproteobacterium isolated from a deep-sea hydrothermal vent.</title>
        <authorList>
            <person name="Giovannelli D."/>
            <person name="Ferriera S."/>
            <person name="Johnson J."/>
            <person name="Kravitz S."/>
            <person name="Perez-Rodriguez I."/>
            <person name="Ricci J."/>
            <person name="O'Brien C."/>
            <person name="Voordeckers J.W."/>
            <person name="Bini E."/>
            <person name="Vetriani C."/>
        </authorList>
    </citation>
    <scope>NUCLEOTIDE SEQUENCE [LARGE SCALE GENOMIC DNA]</scope>
    <source>
        <strain evidence="5 6">TB-2</strain>
    </source>
</reference>
<dbReference type="InterPro" id="IPR040255">
    <property type="entry name" value="Non-specific_endonuclease"/>
</dbReference>
<dbReference type="AlphaFoldDB" id="A0AAI9AH90"/>
<comment type="caution">
    <text evidence="5">The sequence shown here is derived from an EMBL/GenBank/DDBJ whole genome shotgun (WGS) entry which is preliminary data.</text>
</comment>
<feature type="domain" description="DNA/RNA non-specific endonuclease/pyrophosphatase/phosphodiesterase" evidence="4">
    <location>
        <begin position="34"/>
        <end position="223"/>
    </location>
</feature>
<name>A0AAI9AH90_9BACT</name>
<dbReference type="Pfam" id="PF01223">
    <property type="entry name" value="Endonuclease_NS"/>
    <property type="match status" value="1"/>
</dbReference>
<gene>
    <name evidence="5" type="ORF">CMTB2_04802</name>
</gene>
<evidence type="ECO:0000259" key="4">
    <source>
        <dbReference type="SMART" id="SM00892"/>
    </source>
</evidence>
<evidence type="ECO:0000313" key="6">
    <source>
        <dbReference type="Proteomes" id="UP000003288"/>
    </source>
</evidence>
<dbReference type="SUPFAM" id="SSF54060">
    <property type="entry name" value="His-Me finger endonucleases"/>
    <property type="match status" value="1"/>
</dbReference>
<dbReference type="SMART" id="SM00477">
    <property type="entry name" value="NUC"/>
    <property type="match status" value="1"/>
</dbReference>
<dbReference type="PANTHER" id="PTHR13966:SF5">
    <property type="entry name" value="ENDONUCLEASE G, MITOCHONDRIAL"/>
    <property type="match status" value="1"/>
</dbReference>
<protein>
    <submittedName>
        <fullName evidence="5">DNA/RNA non-specific endonuclease</fullName>
    </submittedName>
</protein>
<keyword evidence="5" id="KW-0255">Endonuclease</keyword>
<evidence type="ECO:0000256" key="1">
    <source>
        <dbReference type="PIRSR" id="PIRSR640255-1"/>
    </source>
</evidence>
<evidence type="ECO:0000256" key="2">
    <source>
        <dbReference type="PIRSR" id="PIRSR640255-2"/>
    </source>
</evidence>
<keyword evidence="5" id="KW-0378">Hydrolase</keyword>
<keyword evidence="2" id="KW-0479">Metal-binding</keyword>
<feature type="domain" description="ENPP1-3/EXOG-like endonuclease/phosphodiesterase" evidence="3">
    <location>
        <begin position="35"/>
        <end position="222"/>
    </location>
</feature>
<evidence type="ECO:0000259" key="3">
    <source>
        <dbReference type="SMART" id="SM00477"/>
    </source>
</evidence>
<feature type="active site" description="Proton acceptor" evidence="1">
    <location>
        <position position="99"/>
    </location>
</feature>
<dbReference type="GO" id="GO:0004519">
    <property type="term" value="F:endonuclease activity"/>
    <property type="evidence" value="ECO:0007669"/>
    <property type="project" value="UniProtKB-KW"/>
</dbReference>
<dbReference type="GO" id="GO:0016787">
    <property type="term" value="F:hydrolase activity"/>
    <property type="evidence" value="ECO:0007669"/>
    <property type="project" value="InterPro"/>
</dbReference>
<dbReference type="Gene3D" id="3.40.570.10">
    <property type="entry name" value="Extracellular Endonuclease, subunit A"/>
    <property type="match status" value="1"/>
</dbReference>
<evidence type="ECO:0000313" key="5">
    <source>
        <dbReference type="EMBL" id="EDM23575.1"/>
    </source>
</evidence>
<organism evidence="5 6">
    <name type="scientific">Caminibacter mediatlanticus TB-2</name>
    <dbReference type="NCBI Taxonomy" id="391592"/>
    <lineage>
        <taxon>Bacteria</taxon>
        <taxon>Pseudomonadati</taxon>
        <taxon>Campylobacterota</taxon>
        <taxon>Epsilonproteobacteria</taxon>
        <taxon>Nautiliales</taxon>
        <taxon>Nautiliaceae</taxon>
        <taxon>Caminibacter</taxon>
    </lineage>
</organism>
<dbReference type="InterPro" id="IPR020821">
    <property type="entry name" value="ENPP1-3/EXOG-like_nuc-like"/>
</dbReference>
<dbReference type="RefSeq" id="WP_007474455.1">
    <property type="nucleotide sequence ID" value="NZ_ABCJ01000004.1"/>
</dbReference>
<dbReference type="SMART" id="SM00892">
    <property type="entry name" value="Endonuclease_NS"/>
    <property type="match status" value="1"/>
</dbReference>
<dbReference type="GO" id="GO:0046872">
    <property type="term" value="F:metal ion binding"/>
    <property type="evidence" value="ECO:0007669"/>
    <property type="project" value="UniProtKB-KW"/>
</dbReference>
<dbReference type="InterPro" id="IPR044925">
    <property type="entry name" value="His-Me_finger_sf"/>
</dbReference>
<dbReference type="Proteomes" id="UP000003288">
    <property type="component" value="Unassembled WGS sequence"/>
</dbReference>
<dbReference type="PANTHER" id="PTHR13966">
    <property type="entry name" value="ENDONUCLEASE RELATED"/>
    <property type="match status" value="1"/>
</dbReference>
<proteinExistence type="predicted"/>
<dbReference type="GO" id="GO:0003676">
    <property type="term" value="F:nucleic acid binding"/>
    <property type="evidence" value="ECO:0007669"/>
    <property type="project" value="InterPro"/>
</dbReference>
<dbReference type="InterPro" id="IPR044929">
    <property type="entry name" value="DNA/RNA_non-sp_Endonuclease_sf"/>
</dbReference>
<sequence length="223" mass="26232">MKKLLLLIPFILFAFTSKYLSNYNINVKCDKILHKKAFDICYSCKWKTPKLVVYKVNETLIDKYNLSRKHLRFRHDYNLPYKCRSYSKDYSKTGYDKGHLAPNAVFDYNRAIQKETVLMSNIAPQKPQLNRKLWAKIEKFVRIQARKYGKVKVITGVCGSLGHIKNSVNIPKWWYKIIFRPDGKVISFLVPNSNKVGKDKAKKYLSSLKEIERVCDIEIKEKK</sequence>
<keyword evidence="5" id="KW-0540">Nuclease</keyword>
<dbReference type="InterPro" id="IPR001604">
    <property type="entry name" value="Endo_G_ENPP1-like_dom"/>
</dbReference>